<name>A0A9N8ZPR6_9GLOM</name>
<keyword evidence="9" id="KW-1185">Reference proteome</keyword>
<dbReference type="PANTHER" id="PTHR10281:SF72">
    <property type="entry name" value="NEUDESIN"/>
    <property type="match status" value="1"/>
</dbReference>
<dbReference type="GO" id="GO:0005783">
    <property type="term" value="C:endoplasmic reticulum"/>
    <property type="evidence" value="ECO:0007669"/>
    <property type="project" value="UniProtKB-SubCell"/>
</dbReference>
<dbReference type="OrthoDB" id="547796at2759"/>
<dbReference type="GO" id="GO:0020037">
    <property type="term" value="F:heme binding"/>
    <property type="evidence" value="ECO:0007669"/>
    <property type="project" value="UniProtKB-ARBA"/>
</dbReference>
<evidence type="ECO:0000256" key="6">
    <source>
        <dbReference type="ARBA" id="ARBA00038357"/>
    </source>
</evidence>
<evidence type="ECO:0000259" key="7">
    <source>
        <dbReference type="SMART" id="SM01117"/>
    </source>
</evidence>
<dbReference type="EMBL" id="CAJVPK010000383">
    <property type="protein sequence ID" value="CAG8502731.1"/>
    <property type="molecule type" value="Genomic_DNA"/>
</dbReference>
<keyword evidence="3" id="KW-0479">Metal-binding</keyword>
<evidence type="ECO:0000256" key="4">
    <source>
        <dbReference type="ARBA" id="ARBA00022824"/>
    </source>
</evidence>
<keyword evidence="4" id="KW-0256">Endoplasmic reticulum</keyword>
<organism evidence="8 9">
    <name type="scientific">Diversispora eburnea</name>
    <dbReference type="NCBI Taxonomy" id="1213867"/>
    <lineage>
        <taxon>Eukaryota</taxon>
        <taxon>Fungi</taxon>
        <taxon>Fungi incertae sedis</taxon>
        <taxon>Mucoromycota</taxon>
        <taxon>Glomeromycotina</taxon>
        <taxon>Glomeromycetes</taxon>
        <taxon>Diversisporales</taxon>
        <taxon>Diversisporaceae</taxon>
        <taxon>Diversispora</taxon>
    </lineage>
</organism>
<dbReference type="SMART" id="SM01117">
    <property type="entry name" value="Cyt-b5"/>
    <property type="match status" value="1"/>
</dbReference>
<dbReference type="Pfam" id="PF00173">
    <property type="entry name" value="Cyt-b5"/>
    <property type="match status" value="1"/>
</dbReference>
<proteinExistence type="inferred from homology"/>
<evidence type="ECO:0000313" key="8">
    <source>
        <dbReference type="EMBL" id="CAG8502731.1"/>
    </source>
</evidence>
<dbReference type="FunFam" id="3.10.120.10:FF:000003">
    <property type="entry name" value="membrane-associated progesterone receptor component 1"/>
    <property type="match status" value="1"/>
</dbReference>
<sequence>MSSKIFPDAKHPETIVFRDYTPKQLIEHDGRTLDTKIFLGIRGKVYDVSKGRNFYGPEGMYGNFAGRDASRGLAKNSFDLEMLTPIDQPLDTLEDLTEEEINSLNDWHGHFENKYGCIGNLVNDTT</sequence>
<evidence type="ECO:0000256" key="1">
    <source>
        <dbReference type="ARBA" id="ARBA00004240"/>
    </source>
</evidence>
<dbReference type="SUPFAM" id="SSF55856">
    <property type="entry name" value="Cytochrome b5-like heme/steroid binding domain"/>
    <property type="match status" value="1"/>
</dbReference>
<gene>
    <name evidence="8" type="ORF">DEBURN_LOCUS4762</name>
</gene>
<evidence type="ECO:0000256" key="2">
    <source>
        <dbReference type="ARBA" id="ARBA00022617"/>
    </source>
</evidence>
<comment type="similarity">
    <text evidence="6">Belongs to the cytochrome b5 family. MAPR subfamily.</text>
</comment>
<protein>
    <submittedName>
        <fullName evidence="8">5804_t:CDS:1</fullName>
    </submittedName>
</protein>
<dbReference type="PANTHER" id="PTHR10281">
    <property type="entry name" value="MEMBRANE-ASSOCIATED PROGESTERONE RECEPTOR COMPONENT-RELATED"/>
    <property type="match status" value="1"/>
</dbReference>
<evidence type="ECO:0000313" key="9">
    <source>
        <dbReference type="Proteomes" id="UP000789706"/>
    </source>
</evidence>
<dbReference type="AlphaFoldDB" id="A0A9N8ZPR6"/>
<dbReference type="InterPro" id="IPR001199">
    <property type="entry name" value="Cyt_B5-like_heme/steroid-bd"/>
</dbReference>
<keyword evidence="2" id="KW-0349">Heme</keyword>
<dbReference type="Gene3D" id="3.10.120.10">
    <property type="entry name" value="Cytochrome b5-like heme/steroid binding domain"/>
    <property type="match status" value="1"/>
</dbReference>
<comment type="caution">
    <text evidence="8">The sequence shown here is derived from an EMBL/GenBank/DDBJ whole genome shotgun (WGS) entry which is preliminary data.</text>
</comment>
<feature type="domain" description="Cytochrome b5 heme-binding" evidence="7">
    <location>
        <begin position="20"/>
        <end position="122"/>
    </location>
</feature>
<dbReference type="InterPro" id="IPR050577">
    <property type="entry name" value="MAPR/NEUFC/NENF-like"/>
</dbReference>
<reference evidence="8" key="1">
    <citation type="submission" date="2021-06" db="EMBL/GenBank/DDBJ databases">
        <authorList>
            <person name="Kallberg Y."/>
            <person name="Tangrot J."/>
            <person name="Rosling A."/>
        </authorList>
    </citation>
    <scope>NUCLEOTIDE SEQUENCE</scope>
    <source>
        <strain evidence="8">AZ414A</strain>
    </source>
</reference>
<accession>A0A9N8ZPR6</accession>
<dbReference type="GO" id="GO:0046872">
    <property type="term" value="F:metal ion binding"/>
    <property type="evidence" value="ECO:0007669"/>
    <property type="project" value="UniProtKB-KW"/>
</dbReference>
<evidence type="ECO:0000256" key="3">
    <source>
        <dbReference type="ARBA" id="ARBA00022723"/>
    </source>
</evidence>
<dbReference type="Proteomes" id="UP000789706">
    <property type="component" value="Unassembled WGS sequence"/>
</dbReference>
<keyword evidence="5" id="KW-0408">Iron</keyword>
<dbReference type="InterPro" id="IPR036400">
    <property type="entry name" value="Cyt_B5-like_heme/steroid_sf"/>
</dbReference>
<dbReference type="GO" id="GO:0016020">
    <property type="term" value="C:membrane"/>
    <property type="evidence" value="ECO:0007669"/>
    <property type="project" value="TreeGrafter"/>
</dbReference>
<comment type="subcellular location">
    <subcellularLocation>
        <location evidence="1">Endoplasmic reticulum</location>
    </subcellularLocation>
</comment>
<evidence type="ECO:0000256" key="5">
    <source>
        <dbReference type="ARBA" id="ARBA00023004"/>
    </source>
</evidence>